<dbReference type="Proteomes" id="UP000499080">
    <property type="component" value="Unassembled WGS sequence"/>
</dbReference>
<gene>
    <name evidence="2" type="ORF">AVEN_210120_1</name>
</gene>
<evidence type="ECO:0000313" key="2">
    <source>
        <dbReference type="EMBL" id="GBM56013.1"/>
    </source>
</evidence>
<sequence length="96" mass="10746">LILVDAACWQVEYAHARATIEHGDCDVTHELNAFLDEYVETVVTHYPCVTHVKKEEGEKKEGGEEEKKEGAEDRPEGEEGKKEEKKEGESGVSARC</sequence>
<proteinExistence type="predicted"/>
<comment type="caution">
    <text evidence="2">The sequence shown here is derived from an EMBL/GenBank/DDBJ whole genome shotgun (WGS) entry which is preliminary data.</text>
</comment>
<name>A0A4Y2GQZ3_ARAVE</name>
<feature type="non-terminal residue" evidence="2">
    <location>
        <position position="1"/>
    </location>
</feature>
<dbReference type="AlphaFoldDB" id="A0A4Y2GQZ3"/>
<feature type="compositionally biased region" description="Basic and acidic residues" evidence="1">
    <location>
        <begin position="52"/>
        <end position="89"/>
    </location>
</feature>
<accession>A0A4Y2GQZ3</accession>
<organism evidence="2 3">
    <name type="scientific">Araneus ventricosus</name>
    <name type="common">Orbweaver spider</name>
    <name type="synonym">Epeira ventricosa</name>
    <dbReference type="NCBI Taxonomy" id="182803"/>
    <lineage>
        <taxon>Eukaryota</taxon>
        <taxon>Metazoa</taxon>
        <taxon>Ecdysozoa</taxon>
        <taxon>Arthropoda</taxon>
        <taxon>Chelicerata</taxon>
        <taxon>Arachnida</taxon>
        <taxon>Araneae</taxon>
        <taxon>Araneomorphae</taxon>
        <taxon>Entelegynae</taxon>
        <taxon>Araneoidea</taxon>
        <taxon>Araneidae</taxon>
        <taxon>Araneus</taxon>
    </lineage>
</organism>
<evidence type="ECO:0000313" key="3">
    <source>
        <dbReference type="Proteomes" id="UP000499080"/>
    </source>
</evidence>
<reference evidence="2 3" key="1">
    <citation type="journal article" date="2019" name="Sci. Rep.">
        <title>Orb-weaving spider Araneus ventricosus genome elucidates the spidroin gene catalogue.</title>
        <authorList>
            <person name="Kono N."/>
            <person name="Nakamura H."/>
            <person name="Ohtoshi R."/>
            <person name="Moran D.A.P."/>
            <person name="Shinohara A."/>
            <person name="Yoshida Y."/>
            <person name="Fujiwara M."/>
            <person name="Mori M."/>
            <person name="Tomita M."/>
            <person name="Arakawa K."/>
        </authorList>
    </citation>
    <scope>NUCLEOTIDE SEQUENCE [LARGE SCALE GENOMIC DNA]</scope>
</reference>
<dbReference type="EMBL" id="BGPR01100386">
    <property type="protein sequence ID" value="GBM56013.1"/>
    <property type="molecule type" value="Genomic_DNA"/>
</dbReference>
<evidence type="ECO:0000256" key="1">
    <source>
        <dbReference type="SAM" id="MobiDB-lite"/>
    </source>
</evidence>
<feature type="region of interest" description="Disordered" evidence="1">
    <location>
        <begin position="50"/>
        <end position="96"/>
    </location>
</feature>
<keyword evidence="3" id="KW-1185">Reference proteome</keyword>
<protein>
    <submittedName>
        <fullName evidence="2">Uncharacterized protein</fullName>
    </submittedName>
</protein>